<name>A0ABW5XRG4_9SPHI</name>
<dbReference type="PANTHER" id="PTHR11927:SF9">
    <property type="entry name" value="L-FUCOSYLTRANSFERASE"/>
    <property type="match status" value="1"/>
</dbReference>
<organism evidence="3 4">
    <name type="scientific">Mucilaginibacter antarcticus</name>
    <dbReference type="NCBI Taxonomy" id="1855725"/>
    <lineage>
        <taxon>Bacteria</taxon>
        <taxon>Pseudomonadati</taxon>
        <taxon>Bacteroidota</taxon>
        <taxon>Sphingobacteriia</taxon>
        <taxon>Sphingobacteriales</taxon>
        <taxon>Sphingobacteriaceae</taxon>
        <taxon>Mucilaginibacter</taxon>
    </lineage>
</organism>
<dbReference type="Proteomes" id="UP001597601">
    <property type="component" value="Unassembled WGS sequence"/>
</dbReference>
<dbReference type="Gene3D" id="3.40.50.11350">
    <property type="match status" value="1"/>
</dbReference>
<evidence type="ECO:0000256" key="1">
    <source>
        <dbReference type="ARBA" id="ARBA00022676"/>
    </source>
</evidence>
<dbReference type="InterPro" id="IPR002516">
    <property type="entry name" value="Glyco_trans_11"/>
</dbReference>
<proteinExistence type="predicted"/>
<evidence type="ECO:0000256" key="2">
    <source>
        <dbReference type="ARBA" id="ARBA00022679"/>
    </source>
</evidence>
<protein>
    <submittedName>
        <fullName evidence="3">Alpha-1,2-fucosyltransferase</fullName>
    </submittedName>
</protein>
<keyword evidence="2" id="KW-0808">Transferase</keyword>
<gene>
    <name evidence="3" type="ORF">ACFSYC_09640</name>
</gene>
<sequence>MVIVKLKGGLGNQMFQYATAYALAKSIKSSVYIDKSFLEKRGQTNSYTLRNYELGKLSLTTPRFVNRYKLMLLKLKSKLNTYLPSKLKFSVTFQTYTDQEFEKLSTLRYPQKGLIYLDGYFQTEDFIITQRDELLSQFNVRQKLDSVNSKLIDNIIKENSVSIHIRRGDYVTNTEAGAFHGVCSLAYYKSAIEIIVNTIEAPSFYFFSDDLEWVKKEINVPGRYKTTYVDNNQNENQFDLLLMSKCKHNIIANSSFSWWGAWLNQNSTKTVIAPGKWFAMKNELDSNIIPSYWIAIN</sequence>
<evidence type="ECO:0000313" key="4">
    <source>
        <dbReference type="Proteomes" id="UP001597601"/>
    </source>
</evidence>
<dbReference type="CDD" id="cd11301">
    <property type="entry name" value="Fut1_Fut2_like"/>
    <property type="match status" value="1"/>
</dbReference>
<dbReference type="RefSeq" id="WP_377126353.1">
    <property type="nucleotide sequence ID" value="NZ_JBHUHN010000001.1"/>
</dbReference>
<dbReference type="Pfam" id="PF01531">
    <property type="entry name" value="Glyco_transf_11"/>
    <property type="match status" value="1"/>
</dbReference>
<accession>A0ABW5XRG4</accession>
<comment type="caution">
    <text evidence="3">The sequence shown here is derived from an EMBL/GenBank/DDBJ whole genome shotgun (WGS) entry which is preliminary data.</text>
</comment>
<keyword evidence="1" id="KW-0328">Glycosyltransferase</keyword>
<keyword evidence="4" id="KW-1185">Reference proteome</keyword>
<evidence type="ECO:0000313" key="3">
    <source>
        <dbReference type="EMBL" id="MFD2864945.1"/>
    </source>
</evidence>
<dbReference type="PANTHER" id="PTHR11927">
    <property type="entry name" value="GALACTOSIDE 2-L-FUCOSYLTRANSFERASE"/>
    <property type="match status" value="1"/>
</dbReference>
<reference evidence="4" key="1">
    <citation type="journal article" date="2019" name="Int. J. Syst. Evol. Microbiol.">
        <title>The Global Catalogue of Microorganisms (GCM) 10K type strain sequencing project: providing services to taxonomists for standard genome sequencing and annotation.</title>
        <authorList>
            <consortium name="The Broad Institute Genomics Platform"/>
            <consortium name="The Broad Institute Genome Sequencing Center for Infectious Disease"/>
            <person name="Wu L."/>
            <person name="Ma J."/>
        </authorList>
    </citation>
    <scope>NUCLEOTIDE SEQUENCE [LARGE SCALE GENOMIC DNA]</scope>
    <source>
        <strain evidence="4">KCTC 52232</strain>
    </source>
</reference>
<dbReference type="EMBL" id="JBHUON010000009">
    <property type="protein sequence ID" value="MFD2864945.1"/>
    <property type="molecule type" value="Genomic_DNA"/>
</dbReference>